<dbReference type="InterPro" id="IPR010930">
    <property type="entry name" value="Flg_bb/hook_C_dom"/>
</dbReference>
<evidence type="ECO:0000259" key="7">
    <source>
        <dbReference type="Pfam" id="PF00460"/>
    </source>
</evidence>
<sequence>MVAAFSGLHIGSSAIHAAQRGLNVTGQNIANSATEGYTRQRVNLEAVGGPGVPAFWSRYDGTGEGVHVTDVTRMTDSFLVARANNSNAALGDLSEQQKTLAAVERTVSEPSTTGLQQKLADMWNAMGAAGNSPSVANEAPRAAALERTKEAAAQLNRLSNATSTQWHDTTTELQANVTDINKMAEDIAKLNVAIRNNDIARVPSNELLDQRDLMISKLADLTGATVRPAQMDQGVDFNSHAVDVVVNGKALVYGTQAASLQVSDPNNGTYPTDGNAPEPVSITWASAAASDTNPPAVGDDVSPISGQVKGQLTSLNEILPGYMQRFDKVAQELAETVNTQQAAGYTVDGDKGGDLLVPETGGTITARNIRVAKDAVANSIAVSQGNPKGTWTDKDGKTQPASLDGNNAMAMARHTGDAAGADATYKSMVVELGVQTQSVNRNVKVQENVVRQAEDARDNVSGVSLNEEMTSMIQYQHSFAAAAKFIATIDQTLDTLINMKR</sequence>
<dbReference type="AlphaFoldDB" id="H5UQX3"/>
<keyword evidence="11" id="KW-1185">Reference proteome</keyword>
<dbReference type="InterPro" id="IPR053927">
    <property type="entry name" value="FlgK_helical"/>
</dbReference>
<dbReference type="NCBIfam" id="TIGR02492">
    <property type="entry name" value="flgK_ends"/>
    <property type="match status" value="1"/>
</dbReference>
<reference evidence="10 11" key="1">
    <citation type="submission" date="2012-02" db="EMBL/GenBank/DDBJ databases">
        <title>Whole genome shotgun sequence of Mobilicoccus pelagius NBRC 104925.</title>
        <authorList>
            <person name="Yoshida Y."/>
            <person name="Hosoyama A."/>
            <person name="Tsuchikane K."/>
            <person name="Katsumata H."/>
            <person name="Yamazaki S."/>
            <person name="Fujita N."/>
        </authorList>
    </citation>
    <scope>NUCLEOTIDE SEQUENCE [LARGE SCALE GENOMIC DNA]</scope>
    <source>
        <strain evidence="10 11">NBRC 104925</strain>
    </source>
</reference>
<dbReference type="STRING" id="1089455.MOPEL_060_00480"/>
<keyword evidence="5" id="KW-0964">Secreted</keyword>
<dbReference type="InterPro" id="IPR001444">
    <property type="entry name" value="Flag_bb_rod_N"/>
</dbReference>
<evidence type="ECO:0000256" key="1">
    <source>
        <dbReference type="ARBA" id="ARBA00004365"/>
    </source>
</evidence>
<dbReference type="SUPFAM" id="SSF64518">
    <property type="entry name" value="Phase 1 flagellin"/>
    <property type="match status" value="1"/>
</dbReference>
<evidence type="ECO:0000256" key="4">
    <source>
        <dbReference type="ARBA" id="ARBA00016244"/>
    </source>
</evidence>
<evidence type="ECO:0000256" key="3">
    <source>
        <dbReference type="ARBA" id="ARBA00009677"/>
    </source>
</evidence>
<dbReference type="InterPro" id="IPR002371">
    <property type="entry name" value="FlgK"/>
</dbReference>
<evidence type="ECO:0000313" key="11">
    <source>
        <dbReference type="Proteomes" id="UP000004367"/>
    </source>
</evidence>
<comment type="similarity">
    <text evidence="3">Belongs to the flagella basal body rod proteins family.</text>
</comment>
<name>H5UQX3_9MICO</name>
<dbReference type="RefSeq" id="WP_009482029.1">
    <property type="nucleotide sequence ID" value="NZ_BAFE01000043.1"/>
</dbReference>
<protein>
    <recommendedName>
        <fullName evidence="4">Flagellar hook-associated protein 1</fullName>
    </recommendedName>
</protein>
<evidence type="ECO:0000256" key="2">
    <source>
        <dbReference type="ARBA" id="ARBA00004613"/>
    </source>
</evidence>
<evidence type="ECO:0000256" key="6">
    <source>
        <dbReference type="ARBA" id="ARBA00023143"/>
    </source>
</evidence>
<keyword evidence="6" id="KW-0975">Bacterial flagellum</keyword>
<proteinExistence type="inferred from homology"/>
<dbReference type="Pfam" id="PF06429">
    <property type="entry name" value="Flg_bbr_C"/>
    <property type="match status" value="1"/>
</dbReference>
<keyword evidence="10" id="KW-0969">Cilium</keyword>
<evidence type="ECO:0000313" key="10">
    <source>
        <dbReference type="EMBL" id="GAB48131.1"/>
    </source>
</evidence>
<dbReference type="GO" id="GO:0005198">
    <property type="term" value="F:structural molecule activity"/>
    <property type="evidence" value="ECO:0007669"/>
    <property type="project" value="InterPro"/>
</dbReference>
<comment type="subcellular location">
    <subcellularLocation>
        <location evidence="1">Bacterial flagellum</location>
    </subcellularLocation>
    <subcellularLocation>
        <location evidence="2">Secreted</location>
    </subcellularLocation>
</comment>
<dbReference type="PANTHER" id="PTHR30033:SF1">
    <property type="entry name" value="FLAGELLAR HOOK-ASSOCIATED PROTEIN 1"/>
    <property type="match status" value="1"/>
</dbReference>
<comment type="caution">
    <text evidence="10">The sequence shown here is derived from an EMBL/GenBank/DDBJ whole genome shotgun (WGS) entry which is preliminary data.</text>
</comment>
<dbReference type="Proteomes" id="UP000004367">
    <property type="component" value="Unassembled WGS sequence"/>
</dbReference>
<keyword evidence="10" id="KW-0282">Flagellum</keyword>
<dbReference type="Pfam" id="PF22638">
    <property type="entry name" value="FlgK_D1"/>
    <property type="match status" value="1"/>
</dbReference>
<feature type="domain" description="Flagellar hook-associated protein FlgK helical" evidence="9">
    <location>
        <begin position="101"/>
        <end position="355"/>
    </location>
</feature>
<dbReference type="GO" id="GO:0044780">
    <property type="term" value="P:bacterial-type flagellum assembly"/>
    <property type="evidence" value="ECO:0007669"/>
    <property type="project" value="InterPro"/>
</dbReference>
<accession>H5UQX3</accession>
<organism evidence="10 11">
    <name type="scientific">Mobilicoccus pelagius NBRC 104925</name>
    <dbReference type="NCBI Taxonomy" id="1089455"/>
    <lineage>
        <taxon>Bacteria</taxon>
        <taxon>Bacillati</taxon>
        <taxon>Actinomycetota</taxon>
        <taxon>Actinomycetes</taxon>
        <taxon>Micrococcales</taxon>
        <taxon>Dermatophilaceae</taxon>
        <taxon>Mobilicoccus</taxon>
    </lineage>
</organism>
<dbReference type="OrthoDB" id="9802553at2"/>
<dbReference type="GO" id="GO:0009424">
    <property type="term" value="C:bacterial-type flagellum hook"/>
    <property type="evidence" value="ECO:0007669"/>
    <property type="project" value="InterPro"/>
</dbReference>
<dbReference type="GO" id="GO:0005576">
    <property type="term" value="C:extracellular region"/>
    <property type="evidence" value="ECO:0007669"/>
    <property type="project" value="UniProtKB-SubCell"/>
</dbReference>
<evidence type="ECO:0000256" key="5">
    <source>
        <dbReference type="ARBA" id="ARBA00022525"/>
    </source>
</evidence>
<evidence type="ECO:0000259" key="8">
    <source>
        <dbReference type="Pfam" id="PF06429"/>
    </source>
</evidence>
<keyword evidence="10" id="KW-0966">Cell projection</keyword>
<dbReference type="EMBL" id="BAFE01000043">
    <property type="protein sequence ID" value="GAB48131.1"/>
    <property type="molecule type" value="Genomic_DNA"/>
</dbReference>
<dbReference type="Pfam" id="PF00460">
    <property type="entry name" value="Flg_bb_rod"/>
    <property type="match status" value="1"/>
</dbReference>
<dbReference type="PANTHER" id="PTHR30033">
    <property type="entry name" value="FLAGELLAR HOOK-ASSOCIATED PROTEIN 1"/>
    <property type="match status" value="1"/>
</dbReference>
<feature type="domain" description="Flagellar basal body rod protein N-terminal" evidence="7">
    <location>
        <begin position="9"/>
        <end position="38"/>
    </location>
</feature>
<evidence type="ECO:0000259" key="9">
    <source>
        <dbReference type="Pfam" id="PF22638"/>
    </source>
</evidence>
<feature type="domain" description="Flagellar basal-body/hook protein C-terminal" evidence="8">
    <location>
        <begin position="460"/>
        <end position="499"/>
    </location>
</feature>
<dbReference type="eggNOG" id="COG1256">
    <property type="taxonomic scope" value="Bacteria"/>
</dbReference>
<gene>
    <name evidence="10" type="primary">flgK</name>
    <name evidence="10" type="ORF">MOPEL_060_00480</name>
</gene>